<feature type="domain" description="Signal transduction histidine kinase internal region" evidence="2">
    <location>
        <begin position="370"/>
        <end position="440"/>
    </location>
</feature>
<dbReference type="Proteomes" id="UP000886883">
    <property type="component" value="Unassembled WGS sequence"/>
</dbReference>
<reference evidence="3" key="1">
    <citation type="journal article" date="2021" name="PeerJ">
        <title>Extensive microbial diversity within the chicken gut microbiome revealed by metagenomics and culture.</title>
        <authorList>
            <person name="Gilroy R."/>
            <person name="Ravi A."/>
            <person name="Getino M."/>
            <person name="Pursley I."/>
            <person name="Horton D.L."/>
            <person name="Alikhan N.F."/>
            <person name="Baker D."/>
            <person name="Gharbi K."/>
            <person name="Hall N."/>
            <person name="Watson M."/>
            <person name="Adriaenssens E.M."/>
            <person name="Foster-Nyarko E."/>
            <person name="Jarju S."/>
            <person name="Secka A."/>
            <person name="Antonio M."/>
            <person name="Oren A."/>
            <person name="Chaudhuri R.R."/>
            <person name="La Ragione R."/>
            <person name="Hildebrand F."/>
            <person name="Pallen M.J."/>
        </authorList>
    </citation>
    <scope>NUCLEOTIDE SEQUENCE</scope>
    <source>
        <strain evidence="3">USAMLcec3-2134</strain>
    </source>
</reference>
<evidence type="ECO:0000313" key="4">
    <source>
        <dbReference type="Proteomes" id="UP000886883"/>
    </source>
</evidence>
<keyword evidence="3" id="KW-0808">Transferase</keyword>
<feature type="transmembrane region" description="Helical" evidence="1">
    <location>
        <begin position="270"/>
        <end position="297"/>
    </location>
</feature>
<proteinExistence type="predicted"/>
<evidence type="ECO:0000313" key="3">
    <source>
        <dbReference type="EMBL" id="HJB91313.1"/>
    </source>
</evidence>
<keyword evidence="1" id="KW-0472">Membrane</keyword>
<accession>A0A9D2SDT8</accession>
<keyword evidence="1" id="KW-0812">Transmembrane</keyword>
<dbReference type="AlphaFoldDB" id="A0A9D2SDT8"/>
<protein>
    <submittedName>
        <fullName evidence="3">Histidine kinase</fullName>
    </submittedName>
</protein>
<name>A0A9D2SDT8_9FIRM</name>
<dbReference type="InterPro" id="IPR010559">
    <property type="entry name" value="Sig_transdc_His_kin_internal"/>
</dbReference>
<evidence type="ECO:0000259" key="2">
    <source>
        <dbReference type="Pfam" id="PF06580"/>
    </source>
</evidence>
<sequence length="589" mass="69195">MELKKARRKYSFNHMLCIYFGLLMLITVCSLIAVGAYSVFNSRQQMRVMNDTVLNIYLSELQMELENLTSFHQDIYADNYSFESLAKGRYRQGRKPEYEYELRSLVNHAVPYYGAIFIFDRDGKISVSRFGAGYDPADTIACNELKERIREYWRSGSSDDFFQWQVYVDRERTFLMYTCRLDRLYLCSIIDLDRFVTQSRAAEDNGQFDVLFYSGKEVLPGNRRLEELGIAEEQLAGEKHFLSFLDGYLIQTRDVGKDSLNICCIMPTEYLWRSASFPLLTILTSGIVVFILILIIFHSFRKVMVYPLDRIASVSEFLEQHSADQHLSGLDPENRILELQKINDALYRLAGQKIRLERENLTRQQEKQQAQLQYLQLQTEPHFFVNCLKSLYNMMENEEYGRMQRMILAFSNHLRYIFHNTLALVTLKAELEEVNHYYNIVLLDRSRPIILTQKIDETLLEERIPPLLIQTFLENSVKYNGRNEEILRFLIQIDAVTWEGRRYMRIRLSDNGVGYSQEVLEKINAPEMEIYGKQHVGIANLKKRLQLIYKTDFQIAFYNEAKGGACTFLCLPLEKRETLDEERYESVAD</sequence>
<reference evidence="3" key="2">
    <citation type="submission" date="2021-04" db="EMBL/GenBank/DDBJ databases">
        <authorList>
            <person name="Gilroy R."/>
        </authorList>
    </citation>
    <scope>NUCLEOTIDE SEQUENCE</scope>
    <source>
        <strain evidence="3">USAMLcec3-2134</strain>
    </source>
</reference>
<dbReference type="InterPro" id="IPR036890">
    <property type="entry name" value="HATPase_C_sf"/>
</dbReference>
<keyword evidence="1" id="KW-1133">Transmembrane helix</keyword>
<feature type="transmembrane region" description="Helical" evidence="1">
    <location>
        <begin position="12"/>
        <end position="40"/>
    </location>
</feature>
<dbReference type="GO" id="GO:0016020">
    <property type="term" value="C:membrane"/>
    <property type="evidence" value="ECO:0007669"/>
    <property type="project" value="InterPro"/>
</dbReference>
<dbReference type="PANTHER" id="PTHR34220:SF7">
    <property type="entry name" value="SENSOR HISTIDINE KINASE YPDA"/>
    <property type="match status" value="1"/>
</dbReference>
<organism evidence="3 4">
    <name type="scientific">Candidatus Eisenbergiella merdigallinarum</name>
    <dbReference type="NCBI Taxonomy" id="2838552"/>
    <lineage>
        <taxon>Bacteria</taxon>
        <taxon>Bacillati</taxon>
        <taxon>Bacillota</taxon>
        <taxon>Clostridia</taxon>
        <taxon>Lachnospirales</taxon>
        <taxon>Lachnospiraceae</taxon>
        <taxon>Eisenbergiella</taxon>
    </lineage>
</organism>
<dbReference type="Gene3D" id="3.30.565.10">
    <property type="entry name" value="Histidine kinase-like ATPase, C-terminal domain"/>
    <property type="match status" value="1"/>
</dbReference>
<dbReference type="GO" id="GO:0000155">
    <property type="term" value="F:phosphorelay sensor kinase activity"/>
    <property type="evidence" value="ECO:0007669"/>
    <property type="project" value="InterPro"/>
</dbReference>
<dbReference type="PANTHER" id="PTHR34220">
    <property type="entry name" value="SENSOR HISTIDINE KINASE YPDA"/>
    <property type="match status" value="1"/>
</dbReference>
<evidence type="ECO:0000256" key="1">
    <source>
        <dbReference type="SAM" id="Phobius"/>
    </source>
</evidence>
<dbReference type="Pfam" id="PF06580">
    <property type="entry name" value="His_kinase"/>
    <property type="match status" value="1"/>
</dbReference>
<dbReference type="InterPro" id="IPR050640">
    <property type="entry name" value="Bact_2-comp_sensor_kinase"/>
</dbReference>
<keyword evidence="3" id="KW-0418">Kinase</keyword>
<dbReference type="SUPFAM" id="SSF55874">
    <property type="entry name" value="ATPase domain of HSP90 chaperone/DNA topoisomerase II/histidine kinase"/>
    <property type="match status" value="1"/>
</dbReference>
<comment type="caution">
    <text evidence="3">The sequence shown here is derived from an EMBL/GenBank/DDBJ whole genome shotgun (WGS) entry which is preliminary data.</text>
</comment>
<dbReference type="EMBL" id="DWXE01000026">
    <property type="protein sequence ID" value="HJB91313.1"/>
    <property type="molecule type" value="Genomic_DNA"/>
</dbReference>
<gene>
    <name evidence="3" type="ORF">H9763_07585</name>
</gene>